<feature type="region of interest" description="Disordered" evidence="1">
    <location>
        <begin position="1"/>
        <end position="66"/>
    </location>
</feature>
<feature type="compositionally biased region" description="Polar residues" evidence="1">
    <location>
        <begin position="128"/>
        <end position="138"/>
    </location>
</feature>
<feature type="compositionally biased region" description="Acidic residues" evidence="1">
    <location>
        <begin position="139"/>
        <end position="152"/>
    </location>
</feature>
<feature type="region of interest" description="Disordered" evidence="1">
    <location>
        <begin position="697"/>
        <end position="727"/>
    </location>
</feature>
<feature type="compositionally biased region" description="Basic and acidic residues" evidence="1">
    <location>
        <begin position="697"/>
        <end position="713"/>
    </location>
</feature>
<feature type="region of interest" description="Disordered" evidence="1">
    <location>
        <begin position="117"/>
        <end position="291"/>
    </location>
</feature>
<evidence type="ECO:0000313" key="4">
    <source>
        <dbReference type="RefSeq" id="XP_034232813.1"/>
    </source>
</evidence>
<evidence type="ECO:0000313" key="3">
    <source>
        <dbReference type="RefSeq" id="XP_034232812.1"/>
    </source>
</evidence>
<reference evidence="3 4" key="1">
    <citation type="submission" date="2025-04" db="UniProtKB">
        <authorList>
            <consortium name="RefSeq"/>
        </authorList>
    </citation>
    <scope>IDENTIFICATION</scope>
    <source>
        <tissue evidence="3 4">Total insect</tissue>
    </source>
</reference>
<feature type="compositionally biased region" description="Low complexity" evidence="1">
    <location>
        <begin position="268"/>
        <end position="278"/>
    </location>
</feature>
<dbReference type="Proteomes" id="UP000515158">
    <property type="component" value="Unplaced"/>
</dbReference>
<sequence length="756" mass="83961">MWTASSPPVSSRDSAYNGGISSGGESRGPTPDQAGVKKHSKRSEKKGKKKADPKRPYSADTKIRRKVENKFMKKLLEDERNELHEQRLRVDPWHGINQDDHGDAILRNIDDLHIEDHVDDSLTEHDSTANTDSVSGQSIEEDMVEEVDESVEVESTKEANGEDSVITDKSSASVAGTEGSVPSQSLAKSSPSPNMQQTSTQTDPPAQNNDPKVLSSGSQYPSPTHSGSISTKQSMSRSSTSGSSNKSLSTEKNRETKKPQLESKVIKEVSASLSSAKESNSKKDEKLENNQYLVNNRQNDMSYARLVNMITKDVLERRVVTYKALKAICDEHIEANCDKLDKERMQQEVDKLQIQLEIPRDDHVDCLNYVADLPKREKIPFTSKFIPSLVDVDRFALLSGPPPMAEDSPFRSTGLHSQKLIGALDSWKKPLFVNAEDSPLQHENLKLDRVKENTFFSADPTKTTSSPSLIDPVETVNDVSPPMQNDQISSFTPQSYGAQFLRDNFNKAEKLLDVADDSKKLSSPVISTKGIESFKYLKSSPLLENEYLNHLPASADDFSVIPNTMEGQSTSGSTANAVPCACKERKCRCCASDDFESYWKTYMEKSSTMQLFTGLSLGHLNDWNERANLNIEMENSIKEIEKELRQTGFHREEVSTPVIAERDEPEVVELFHSEKVRSAASEHNSLTSTIQSAIKDKFDSAPLEDKGSPDITHEQPNADGTIDSKSKLQSNPLIENSSSIPFGTGQNSDILRLKLW</sequence>
<organism evidence="3">
    <name type="scientific">Thrips palmi</name>
    <name type="common">Melon thrips</name>
    <dbReference type="NCBI Taxonomy" id="161013"/>
    <lineage>
        <taxon>Eukaryota</taxon>
        <taxon>Metazoa</taxon>
        <taxon>Ecdysozoa</taxon>
        <taxon>Arthropoda</taxon>
        <taxon>Hexapoda</taxon>
        <taxon>Insecta</taxon>
        <taxon>Pterygota</taxon>
        <taxon>Neoptera</taxon>
        <taxon>Paraneoptera</taxon>
        <taxon>Thysanoptera</taxon>
        <taxon>Terebrantia</taxon>
        <taxon>Thripoidea</taxon>
        <taxon>Thripidae</taxon>
        <taxon>Thrips</taxon>
    </lineage>
</organism>
<evidence type="ECO:0000256" key="1">
    <source>
        <dbReference type="SAM" id="MobiDB-lite"/>
    </source>
</evidence>
<feature type="compositionally biased region" description="Polar residues" evidence="1">
    <location>
        <begin position="167"/>
        <end position="227"/>
    </location>
</feature>
<feature type="compositionally biased region" description="Basic and acidic residues" evidence="1">
    <location>
        <begin position="249"/>
        <end position="267"/>
    </location>
</feature>
<dbReference type="AlphaFoldDB" id="A0A6P8YFW0"/>
<name>A0A6P8YFW0_THRPL</name>
<dbReference type="OrthoDB" id="6263678at2759"/>
<feature type="compositionally biased region" description="Basic and acidic residues" evidence="1">
    <location>
        <begin position="279"/>
        <end position="288"/>
    </location>
</feature>
<dbReference type="GeneID" id="117640419"/>
<protein>
    <submittedName>
        <fullName evidence="3 4">Uncharacterized protein LOC117640419</fullName>
    </submittedName>
</protein>
<accession>A0A6P8YFW0</accession>
<feature type="compositionally biased region" description="Basic and acidic residues" evidence="1">
    <location>
        <begin position="117"/>
        <end position="127"/>
    </location>
</feature>
<evidence type="ECO:0000313" key="2">
    <source>
        <dbReference type="Proteomes" id="UP000515158"/>
    </source>
</evidence>
<feature type="compositionally biased region" description="Basic residues" evidence="1">
    <location>
        <begin position="36"/>
        <end position="52"/>
    </location>
</feature>
<dbReference type="KEGG" id="tpal:117640419"/>
<keyword evidence="2" id="KW-1185">Reference proteome</keyword>
<proteinExistence type="predicted"/>
<dbReference type="RefSeq" id="XP_034232813.1">
    <property type="nucleotide sequence ID" value="XM_034376922.1"/>
</dbReference>
<dbReference type="RefSeq" id="XP_034232812.1">
    <property type="nucleotide sequence ID" value="XM_034376921.1"/>
</dbReference>
<feature type="compositionally biased region" description="Low complexity" evidence="1">
    <location>
        <begin position="228"/>
        <end position="248"/>
    </location>
</feature>
<gene>
    <name evidence="3 4" type="primary">LOC117640419</name>
</gene>
<feature type="compositionally biased region" description="Polar residues" evidence="1">
    <location>
        <begin position="1"/>
        <end position="14"/>
    </location>
</feature>